<dbReference type="InterPro" id="IPR001611">
    <property type="entry name" value="Leu-rich_rpt"/>
</dbReference>
<dbReference type="InterPro" id="IPR002048">
    <property type="entry name" value="EF_hand_dom"/>
</dbReference>
<evidence type="ECO:0000256" key="1">
    <source>
        <dbReference type="ARBA" id="ARBA00022837"/>
    </source>
</evidence>
<name>A0AA88XSQ8_PINIB</name>
<keyword evidence="2" id="KW-0175">Coiled coil</keyword>
<dbReference type="EMBL" id="VSWD01000010">
    <property type="protein sequence ID" value="KAK3089767.1"/>
    <property type="molecule type" value="Genomic_DNA"/>
</dbReference>
<dbReference type="InterPro" id="IPR052394">
    <property type="entry name" value="LRR-containing"/>
</dbReference>
<feature type="coiled-coil region" evidence="2">
    <location>
        <begin position="476"/>
        <end position="503"/>
    </location>
</feature>
<proteinExistence type="predicted"/>
<dbReference type="Proteomes" id="UP001186944">
    <property type="component" value="Unassembled WGS sequence"/>
</dbReference>
<dbReference type="Pfam" id="PF13516">
    <property type="entry name" value="LRR_6"/>
    <property type="match status" value="4"/>
</dbReference>
<accession>A0AA88XSQ8</accession>
<dbReference type="PANTHER" id="PTHR24114">
    <property type="entry name" value="LEUCINE RICH REPEAT FAMILY PROTEIN"/>
    <property type="match status" value="1"/>
</dbReference>
<keyword evidence="5" id="KW-1185">Reference proteome</keyword>
<keyword evidence="1" id="KW-0106">Calcium</keyword>
<dbReference type="SMART" id="SM00054">
    <property type="entry name" value="EFh"/>
    <property type="match status" value="2"/>
</dbReference>
<protein>
    <recommendedName>
        <fullName evidence="3">EF-hand domain-containing protein</fullName>
    </recommendedName>
</protein>
<organism evidence="4 5">
    <name type="scientific">Pinctada imbricata</name>
    <name type="common">Atlantic pearl-oyster</name>
    <name type="synonym">Pinctada martensii</name>
    <dbReference type="NCBI Taxonomy" id="66713"/>
    <lineage>
        <taxon>Eukaryota</taxon>
        <taxon>Metazoa</taxon>
        <taxon>Spiralia</taxon>
        <taxon>Lophotrochozoa</taxon>
        <taxon>Mollusca</taxon>
        <taxon>Bivalvia</taxon>
        <taxon>Autobranchia</taxon>
        <taxon>Pteriomorphia</taxon>
        <taxon>Pterioida</taxon>
        <taxon>Pterioidea</taxon>
        <taxon>Pteriidae</taxon>
        <taxon>Pinctada</taxon>
    </lineage>
</organism>
<dbReference type="GO" id="GO:0005509">
    <property type="term" value="F:calcium ion binding"/>
    <property type="evidence" value="ECO:0007669"/>
    <property type="project" value="InterPro"/>
</dbReference>
<gene>
    <name evidence="4" type="ORF">FSP39_006361</name>
</gene>
<dbReference type="InterPro" id="IPR018247">
    <property type="entry name" value="EF_Hand_1_Ca_BS"/>
</dbReference>
<comment type="caution">
    <text evidence="4">The sequence shown here is derived from an EMBL/GenBank/DDBJ whole genome shotgun (WGS) entry which is preliminary data.</text>
</comment>
<dbReference type="PANTHER" id="PTHR24114:SF2">
    <property type="entry name" value="F-BOX DOMAIN-CONTAINING PROTEIN-RELATED"/>
    <property type="match status" value="1"/>
</dbReference>
<dbReference type="PROSITE" id="PS50222">
    <property type="entry name" value="EF_HAND_2"/>
    <property type="match status" value="2"/>
</dbReference>
<reference evidence="4" key="1">
    <citation type="submission" date="2019-08" db="EMBL/GenBank/DDBJ databases">
        <title>The improved chromosome-level genome for the pearl oyster Pinctada fucata martensii using PacBio sequencing and Hi-C.</title>
        <authorList>
            <person name="Zheng Z."/>
        </authorList>
    </citation>
    <scope>NUCLEOTIDE SEQUENCE</scope>
    <source>
        <strain evidence="4">ZZ-2019</strain>
        <tissue evidence="4">Adductor muscle</tissue>
    </source>
</reference>
<dbReference type="Gene3D" id="1.10.238.10">
    <property type="entry name" value="EF-hand"/>
    <property type="match status" value="1"/>
</dbReference>
<dbReference type="Gene3D" id="3.80.10.10">
    <property type="entry name" value="Ribonuclease Inhibitor"/>
    <property type="match status" value="1"/>
</dbReference>
<dbReference type="Pfam" id="PF13499">
    <property type="entry name" value="EF-hand_7"/>
    <property type="match status" value="1"/>
</dbReference>
<evidence type="ECO:0000259" key="3">
    <source>
        <dbReference type="PROSITE" id="PS50222"/>
    </source>
</evidence>
<feature type="domain" description="EF-hand" evidence="3">
    <location>
        <begin position="454"/>
        <end position="489"/>
    </location>
</feature>
<dbReference type="AlphaFoldDB" id="A0AA88XSQ8"/>
<dbReference type="InterPro" id="IPR032675">
    <property type="entry name" value="LRR_dom_sf"/>
</dbReference>
<dbReference type="SUPFAM" id="SSF52047">
    <property type="entry name" value="RNI-like"/>
    <property type="match status" value="1"/>
</dbReference>
<dbReference type="PROSITE" id="PS00018">
    <property type="entry name" value="EF_HAND_1"/>
    <property type="match status" value="2"/>
</dbReference>
<dbReference type="SMART" id="SM00368">
    <property type="entry name" value="LRR_RI"/>
    <property type="match status" value="6"/>
</dbReference>
<evidence type="ECO:0000313" key="5">
    <source>
        <dbReference type="Proteomes" id="UP001186944"/>
    </source>
</evidence>
<feature type="domain" description="EF-hand" evidence="3">
    <location>
        <begin position="418"/>
        <end position="453"/>
    </location>
</feature>
<sequence>MSAAKAEYLGSSNFPTTQPFKGRIRESLSLDGTSTATLTSSPIPSISIQKAPVEDDQETVLDISVPIINYDDTGQKTYERACKKYGTVPSSKLLTKLGEEKEIDIKYYGLGPIGTRAICVALVINNNITKVNIRGNNIDKQGILYIQKMMSENMSITELDISENKLGSYGAKCVGWMLQDNKYIKRISLSANEFTDLDAHFFLKQIEEHPTLEYVDLSRNFFGDIAAPQFESMISENQQILDLDLSWNEFRVPGAKHLADGLKENMKLKRFNVSWNGLDDGGAKAFGDCIAHNAVLKELDVTCTRIGAVGFVSIINGLCKNEDLDVIRIGKNNLLEEYVKAAFLPLMELQSLKLTLLDLSEVMLSEEFVKADIEPLKEKFPELEIIHGYTDSYGKRKMAGFADQGEDALWTIKEYIERQNLTVAQLFAKFDEDGSNSVDYDEFRQGIKEAKIPLTSNQVDSLIKYIDIDGDGDIDFSELVLKMKEITHKRKEEEEQRKMDESKKRTY</sequence>
<evidence type="ECO:0000313" key="4">
    <source>
        <dbReference type="EMBL" id="KAK3089767.1"/>
    </source>
</evidence>
<dbReference type="InterPro" id="IPR011992">
    <property type="entry name" value="EF-hand-dom_pair"/>
</dbReference>
<dbReference type="SUPFAM" id="SSF47473">
    <property type="entry name" value="EF-hand"/>
    <property type="match status" value="1"/>
</dbReference>
<evidence type="ECO:0000256" key="2">
    <source>
        <dbReference type="SAM" id="Coils"/>
    </source>
</evidence>